<dbReference type="Pfam" id="PF20546">
    <property type="entry name" value="DUF6760"/>
    <property type="match status" value="1"/>
</dbReference>
<dbReference type="Proteomes" id="UP001165136">
    <property type="component" value="Unassembled WGS sequence"/>
</dbReference>
<evidence type="ECO:0000313" key="2">
    <source>
        <dbReference type="EMBL" id="GLY69047.1"/>
    </source>
</evidence>
<dbReference type="AlphaFoldDB" id="A0A9W6R7J2"/>
<accession>A0A9W6R7J2</accession>
<evidence type="ECO:0000313" key="3">
    <source>
        <dbReference type="Proteomes" id="UP001165136"/>
    </source>
</evidence>
<evidence type="ECO:0000259" key="1">
    <source>
        <dbReference type="Pfam" id="PF20546"/>
    </source>
</evidence>
<protein>
    <recommendedName>
        <fullName evidence="1">DUF6760 domain-containing protein</fullName>
    </recommendedName>
</protein>
<name>A0A9W6R7J2_9PSEU</name>
<comment type="caution">
    <text evidence="2">The sequence shown here is derived from an EMBL/GenBank/DDBJ whole genome shotgun (WGS) entry which is preliminary data.</text>
</comment>
<sequence>MPARVPGRAGRWSPGGILTYPSDRLYREVGYLAYHLHWSLDDLLDLEHPERLRFVDEVARINTRREQGV</sequence>
<proteinExistence type="predicted"/>
<keyword evidence="3" id="KW-1185">Reference proteome</keyword>
<dbReference type="EMBL" id="BSTI01000014">
    <property type="protein sequence ID" value="GLY69047.1"/>
    <property type="molecule type" value="Genomic_DNA"/>
</dbReference>
<dbReference type="InterPro" id="IPR046648">
    <property type="entry name" value="DUF6760"/>
</dbReference>
<reference evidence="2" key="1">
    <citation type="submission" date="2023-03" db="EMBL/GenBank/DDBJ databases">
        <title>Amycolatopsis taiwanensis NBRC 103393.</title>
        <authorList>
            <person name="Ichikawa N."/>
            <person name="Sato H."/>
            <person name="Tonouchi N."/>
        </authorList>
    </citation>
    <scope>NUCLEOTIDE SEQUENCE</scope>
    <source>
        <strain evidence="2">NBRC 103393</strain>
    </source>
</reference>
<feature type="domain" description="DUF6760" evidence="1">
    <location>
        <begin position="20"/>
        <end position="68"/>
    </location>
</feature>
<organism evidence="2 3">
    <name type="scientific">Amycolatopsis taiwanensis</name>
    <dbReference type="NCBI Taxonomy" id="342230"/>
    <lineage>
        <taxon>Bacteria</taxon>
        <taxon>Bacillati</taxon>
        <taxon>Actinomycetota</taxon>
        <taxon>Actinomycetes</taxon>
        <taxon>Pseudonocardiales</taxon>
        <taxon>Pseudonocardiaceae</taxon>
        <taxon>Amycolatopsis</taxon>
    </lineage>
</organism>
<gene>
    <name evidence="2" type="ORF">Atai01_56660</name>
</gene>